<evidence type="ECO:0000313" key="3">
    <source>
        <dbReference type="Proteomes" id="UP001470230"/>
    </source>
</evidence>
<organism evidence="2 3">
    <name type="scientific">Tritrichomonas musculus</name>
    <dbReference type="NCBI Taxonomy" id="1915356"/>
    <lineage>
        <taxon>Eukaryota</taxon>
        <taxon>Metamonada</taxon>
        <taxon>Parabasalia</taxon>
        <taxon>Tritrichomonadida</taxon>
        <taxon>Tritrichomonadidae</taxon>
        <taxon>Tritrichomonas</taxon>
    </lineage>
</organism>
<sequence>MHHRDDLNNDYNDNIRRIRHHHADHDGDINNDQNNEIIVTSPKREQNPNQQVRAARRKPNICHSPKERRKSLL</sequence>
<reference evidence="2 3" key="1">
    <citation type="submission" date="2024-04" db="EMBL/GenBank/DDBJ databases">
        <title>Tritrichomonas musculus Genome.</title>
        <authorList>
            <person name="Alves-Ferreira E."/>
            <person name="Grigg M."/>
            <person name="Lorenzi H."/>
            <person name="Galac M."/>
        </authorList>
    </citation>
    <scope>NUCLEOTIDE SEQUENCE [LARGE SCALE GENOMIC DNA]</scope>
    <source>
        <strain evidence="2 3">EAF2021</strain>
    </source>
</reference>
<dbReference type="Proteomes" id="UP001470230">
    <property type="component" value="Unassembled WGS sequence"/>
</dbReference>
<gene>
    <name evidence="2" type="ORF">M9Y10_041390</name>
</gene>
<evidence type="ECO:0000256" key="1">
    <source>
        <dbReference type="SAM" id="MobiDB-lite"/>
    </source>
</evidence>
<comment type="caution">
    <text evidence="2">The sequence shown here is derived from an EMBL/GenBank/DDBJ whole genome shotgun (WGS) entry which is preliminary data.</text>
</comment>
<dbReference type="EMBL" id="JAPFFF010000007">
    <property type="protein sequence ID" value="KAK8885932.1"/>
    <property type="molecule type" value="Genomic_DNA"/>
</dbReference>
<proteinExistence type="predicted"/>
<feature type="region of interest" description="Disordered" evidence="1">
    <location>
        <begin position="18"/>
        <end position="73"/>
    </location>
</feature>
<name>A0ABR2K601_9EUKA</name>
<evidence type="ECO:0000313" key="2">
    <source>
        <dbReference type="EMBL" id="KAK8885932.1"/>
    </source>
</evidence>
<keyword evidence="3" id="KW-1185">Reference proteome</keyword>
<protein>
    <submittedName>
        <fullName evidence="2">Uncharacterized protein</fullName>
    </submittedName>
</protein>
<accession>A0ABR2K601</accession>
<feature type="compositionally biased region" description="Basic residues" evidence="1">
    <location>
        <begin position="54"/>
        <end position="73"/>
    </location>
</feature>